<protein>
    <submittedName>
        <fullName evidence="2">Uncharacterized protein</fullName>
    </submittedName>
</protein>
<evidence type="ECO:0000256" key="1">
    <source>
        <dbReference type="SAM" id="Coils"/>
    </source>
</evidence>
<name>A0A078B2U8_STYLE</name>
<keyword evidence="3" id="KW-1185">Reference proteome</keyword>
<evidence type="ECO:0000313" key="3">
    <source>
        <dbReference type="Proteomes" id="UP000039865"/>
    </source>
</evidence>
<gene>
    <name evidence="2" type="primary">Contig6497.g6950</name>
    <name evidence="2" type="ORF">STYLEM_16946</name>
</gene>
<reference evidence="2 3" key="1">
    <citation type="submission" date="2014-06" db="EMBL/GenBank/DDBJ databases">
        <authorList>
            <person name="Swart Estienne"/>
        </authorList>
    </citation>
    <scope>NUCLEOTIDE SEQUENCE [LARGE SCALE GENOMIC DNA]</scope>
    <source>
        <strain evidence="2 3">130c</strain>
    </source>
</reference>
<proteinExistence type="predicted"/>
<evidence type="ECO:0000313" key="2">
    <source>
        <dbReference type="EMBL" id="CDW87833.1"/>
    </source>
</evidence>
<dbReference type="EMBL" id="CCKQ01015978">
    <property type="protein sequence ID" value="CDW87833.1"/>
    <property type="molecule type" value="Genomic_DNA"/>
</dbReference>
<dbReference type="Proteomes" id="UP000039865">
    <property type="component" value="Unassembled WGS sequence"/>
</dbReference>
<dbReference type="InParanoid" id="A0A078B2U8"/>
<accession>A0A078B2U8</accession>
<organism evidence="2 3">
    <name type="scientific">Stylonychia lemnae</name>
    <name type="common">Ciliate</name>
    <dbReference type="NCBI Taxonomy" id="5949"/>
    <lineage>
        <taxon>Eukaryota</taxon>
        <taxon>Sar</taxon>
        <taxon>Alveolata</taxon>
        <taxon>Ciliophora</taxon>
        <taxon>Intramacronucleata</taxon>
        <taxon>Spirotrichea</taxon>
        <taxon>Stichotrichia</taxon>
        <taxon>Sporadotrichida</taxon>
        <taxon>Oxytrichidae</taxon>
        <taxon>Stylonychinae</taxon>
        <taxon>Stylonychia</taxon>
    </lineage>
</organism>
<sequence>MIQLNQGKELVKYQSGEQVDIIKSQAEEIKSLKLKFSQIEDDKKKNKNEDKKIYEHLQKLDEKLKTQITKNKVLNEKNIQLYKTLQEIQVDGYIKKVQDQLQQAQSDYNEQKFKLAKYKMNLSEKNEFIKRLQNQLEEKINSKDKQLEIISKQKSNLEISYTKLQKQYQSIFTQLQRYIDLSDQGQMISQKSTTGQESIRTEQQKLQINTQQLLQQNMVSANNQRIRVGSMRVNQVDLKSNSPATTYTSKNSHLQHRKLKIDNKFKNKSMERQELFNIAESLIQKPSNLNDSLGSISRQSAERIIARNKNNKAQLSQLPSIFSKDNENTILDESNIKIQGLRQKSYKVIQDMKNMKNSHIHSQSVLIHEGKGLNDSLFDCDEDSRSKQSMINISNFNMKELESNTEHTPKQPKQSPPNIKIQRLKDNQYGSTELLNDIDVQIRSNSGLQNIQQQTQNQIQSQSISKFRTQIPKKSSIDSQIHIEQQDQIIQNTIFHRKRNSTQNDLIIQEEEIYQESNSFSDQILYS</sequence>
<dbReference type="AlphaFoldDB" id="A0A078B2U8"/>
<keyword evidence="1" id="KW-0175">Coiled coil</keyword>
<feature type="coiled-coil region" evidence="1">
    <location>
        <begin position="22"/>
        <end position="167"/>
    </location>
</feature>